<dbReference type="Pfam" id="PF09339">
    <property type="entry name" value="HTH_IclR"/>
    <property type="match status" value="1"/>
</dbReference>
<evidence type="ECO:0000256" key="1">
    <source>
        <dbReference type="ARBA" id="ARBA00023015"/>
    </source>
</evidence>
<evidence type="ECO:0000313" key="7">
    <source>
        <dbReference type="Proteomes" id="UP001596422"/>
    </source>
</evidence>
<accession>A0ABW2AAP1</accession>
<dbReference type="Proteomes" id="UP001596422">
    <property type="component" value="Unassembled WGS sequence"/>
</dbReference>
<dbReference type="PROSITE" id="PS51077">
    <property type="entry name" value="HTH_ICLR"/>
    <property type="match status" value="1"/>
</dbReference>
<evidence type="ECO:0000313" key="6">
    <source>
        <dbReference type="EMBL" id="MFC6674184.1"/>
    </source>
</evidence>
<keyword evidence="1" id="KW-0805">Transcription regulation</keyword>
<dbReference type="SMART" id="SM00346">
    <property type="entry name" value="HTH_ICLR"/>
    <property type="match status" value="1"/>
</dbReference>
<dbReference type="InterPro" id="IPR036388">
    <property type="entry name" value="WH-like_DNA-bd_sf"/>
</dbReference>
<sequence>MVTRTSGTVSKALDIIDIFVESTEELGVGQLSDQTGINKSTVVRLCATLESRGYLQRGSNLGRYRLGPRTVALARAYLKQFNLEDVVRPVLSALRDATNESASFYVPDKDARICLFRENSHERIRHHVDEGERLPFREGVVGRVLLAYSGEQGDEYDSIRDQGYLNAEGRNPFTASVAAPVLDRNHCLIGAIVVSGPSSRFNGEKRQQALKLVLQACTKLSGILSDSGINR</sequence>
<dbReference type="InterPro" id="IPR050707">
    <property type="entry name" value="HTH_MetabolicPath_Reg"/>
</dbReference>
<name>A0ABW2AAP1_9GAMM</name>
<keyword evidence="3" id="KW-0804">Transcription</keyword>
<dbReference type="EMBL" id="JBHSWE010000002">
    <property type="protein sequence ID" value="MFC6674184.1"/>
    <property type="molecule type" value="Genomic_DNA"/>
</dbReference>
<dbReference type="PROSITE" id="PS51078">
    <property type="entry name" value="ICLR_ED"/>
    <property type="match status" value="1"/>
</dbReference>
<dbReference type="SUPFAM" id="SSF46785">
    <property type="entry name" value="Winged helix' DNA-binding domain"/>
    <property type="match status" value="1"/>
</dbReference>
<dbReference type="InterPro" id="IPR036390">
    <property type="entry name" value="WH_DNA-bd_sf"/>
</dbReference>
<dbReference type="Gene3D" id="1.10.10.10">
    <property type="entry name" value="Winged helix-like DNA-binding domain superfamily/Winged helix DNA-binding domain"/>
    <property type="match status" value="1"/>
</dbReference>
<keyword evidence="7" id="KW-1185">Reference proteome</keyword>
<evidence type="ECO:0000256" key="2">
    <source>
        <dbReference type="ARBA" id="ARBA00023125"/>
    </source>
</evidence>
<evidence type="ECO:0000256" key="3">
    <source>
        <dbReference type="ARBA" id="ARBA00023163"/>
    </source>
</evidence>
<gene>
    <name evidence="6" type="ORF">ACFQDL_31820</name>
</gene>
<dbReference type="Gene3D" id="3.30.450.40">
    <property type="match status" value="2"/>
</dbReference>
<dbReference type="Pfam" id="PF01614">
    <property type="entry name" value="IclR_C"/>
    <property type="match status" value="2"/>
</dbReference>
<dbReference type="RefSeq" id="WP_379913909.1">
    <property type="nucleotide sequence ID" value="NZ_JBHSWE010000002.1"/>
</dbReference>
<evidence type="ECO:0000259" key="5">
    <source>
        <dbReference type="PROSITE" id="PS51078"/>
    </source>
</evidence>
<feature type="domain" description="HTH iclR-type" evidence="4">
    <location>
        <begin position="6"/>
        <end position="68"/>
    </location>
</feature>
<keyword evidence="2" id="KW-0238">DNA-binding</keyword>
<dbReference type="PANTHER" id="PTHR30136:SF35">
    <property type="entry name" value="HTH-TYPE TRANSCRIPTIONAL REGULATOR RV1719"/>
    <property type="match status" value="1"/>
</dbReference>
<dbReference type="InterPro" id="IPR014757">
    <property type="entry name" value="Tscrpt_reg_IclR_C"/>
</dbReference>
<proteinExistence type="predicted"/>
<comment type="caution">
    <text evidence="6">The sequence shown here is derived from an EMBL/GenBank/DDBJ whole genome shotgun (WGS) entry which is preliminary data.</text>
</comment>
<organism evidence="6 7">
    <name type="scientific">Marinobacterium aestuariivivens</name>
    <dbReference type="NCBI Taxonomy" id="1698799"/>
    <lineage>
        <taxon>Bacteria</taxon>
        <taxon>Pseudomonadati</taxon>
        <taxon>Pseudomonadota</taxon>
        <taxon>Gammaproteobacteria</taxon>
        <taxon>Oceanospirillales</taxon>
        <taxon>Oceanospirillaceae</taxon>
        <taxon>Marinobacterium</taxon>
    </lineage>
</organism>
<feature type="domain" description="IclR-ED" evidence="5">
    <location>
        <begin position="69"/>
        <end position="226"/>
    </location>
</feature>
<dbReference type="PANTHER" id="PTHR30136">
    <property type="entry name" value="HELIX-TURN-HELIX TRANSCRIPTIONAL REGULATOR, ICLR FAMILY"/>
    <property type="match status" value="1"/>
</dbReference>
<dbReference type="InterPro" id="IPR005471">
    <property type="entry name" value="Tscrpt_reg_IclR_N"/>
</dbReference>
<dbReference type="InterPro" id="IPR029016">
    <property type="entry name" value="GAF-like_dom_sf"/>
</dbReference>
<evidence type="ECO:0000259" key="4">
    <source>
        <dbReference type="PROSITE" id="PS51077"/>
    </source>
</evidence>
<reference evidence="7" key="1">
    <citation type="journal article" date="2019" name="Int. J. Syst. Evol. Microbiol.">
        <title>The Global Catalogue of Microorganisms (GCM) 10K type strain sequencing project: providing services to taxonomists for standard genome sequencing and annotation.</title>
        <authorList>
            <consortium name="The Broad Institute Genomics Platform"/>
            <consortium name="The Broad Institute Genome Sequencing Center for Infectious Disease"/>
            <person name="Wu L."/>
            <person name="Ma J."/>
        </authorList>
    </citation>
    <scope>NUCLEOTIDE SEQUENCE [LARGE SCALE GENOMIC DNA]</scope>
    <source>
        <strain evidence="7">NBRC 111756</strain>
    </source>
</reference>
<protein>
    <submittedName>
        <fullName evidence="6">IclR family transcriptional regulator</fullName>
    </submittedName>
</protein>
<dbReference type="SUPFAM" id="SSF55781">
    <property type="entry name" value="GAF domain-like"/>
    <property type="match status" value="1"/>
</dbReference>